<evidence type="ECO:0000313" key="4">
    <source>
        <dbReference type="Proteomes" id="UP001161391"/>
    </source>
</evidence>
<dbReference type="InterPro" id="IPR002656">
    <property type="entry name" value="Acyl_transf_3_dom"/>
</dbReference>
<protein>
    <recommendedName>
        <fullName evidence="2">Acyltransferase 3 domain-containing protein</fullName>
    </recommendedName>
</protein>
<dbReference type="InterPro" id="IPR050623">
    <property type="entry name" value="Glucan_succinyl_AcylTrfase"/>
</dbReference>
<feature type="transmembrane region" description="Helical" evidence="1">
    <location>
        <begin position="93"/>
        <end position="119"/>
    </location>
</feature>
<feature type="transmembrane region" description="Helical" evidence="1">
    <location>
        <begin position="254"/>
        <end position="280"/>
    </location>
</feature>
<evidence type="ECO:0000259" key="2">
    <source>
        <dbReference type="Pfam" id="PF01757"/>
    </source>
</evidence>
<evidence type="ECO:0000313" key="3">
    <source>
        <dbReference type="EMBL" id="GLQ22680.1"/>
    </source>
</evidence>
<organism evidence="3 4">
    <name type="scientific">Algimonas ampicilliniresistens</name>
    <dbReference type="NCBI Taxonomy" id="1298735"/>
    <lineage>
        <taxon>Bacteria</taxon>
        <taxon>Pseudomonadati</taxon>
        <taxon>Pseudomonadota</taxon>
        <taxon>Alphaproteobacteria</taxon>
        <taxon>Maricaulales</taxon>
        <taxon>Robiginitomaculaceae</taxon>
        <taxon>Algimonas</taxon>
    </lineage>
</organism>
<sequence length="402" mass="45082">MSYVSSARLHGLDALRGGALLLGVFFHAAFSFLPGDQLWLVMDVQRSASVSGGAYVLHIFRMTIFFVLAGYFGRMQTFRLGTGAFLRDRLQRIGVPLIVFWPMIMACIIALSIWGMIMANGGSMPENPPAPPPLTLKTLPLTHLWFLYVLLLLYGAMLAGRGLLSLLRMKSGLGKLSDTVLRWVAPIGLLPLLMAMPTALALMNHPNWHPFFGIPTPDYGFVPVRATVIAYGGAFWLGWLMQRDPQHLSRATKLWPVFLIGAVALSGYCLSVVGTTISYYQPLPEEAQQLYPVAYALSVWLWTFGLTGLCMKIWSKESPVRRYVADASYWLYIIHLPIVMALQIWVSKWAWPAELKYVTILGLSIPLMLVSYELLVRYTFVGGLLNGRKRTRKKRKITEQPV</sequence>
<reference evidence="3" key="2">
    <citation type="submission" date="2023-01" db="EMBL/GenBank/DDBJ databases">
        <title>Draft genome sequence of Algimonas ampicilliniresistens strain NBRC 108219.</title>
        <authorList>
            <person name="Sun Q."/>
            <person name="Mori K."/>
        </authorList>
    </citation>
    <scope>NUCLEOTIDE SEQUENCE</scope>
    <source>
        <strain evidence="3">NBRC 108219</strain>
    </source>
</reference>
<keyword evidence="1" id="KW-1133">Transmembrane helix</keyword>
<feature type="transmembrane region" description="Helical" evidence="1">
    <location>
        <begin position="180"/>
        <end position="202"/>
    </location>
</feature>
<accession>A0ABQ5V5K9</accession>
<name>A0ABQ5V5K9_9PROT</name>
<proteinExistence type="predicted"/>
<feature type="domain" description="Acyltransferase 3" evidence="2">
    <location>
        <begin position="10"/>
        <end position="370"/>
    </location>
</feature>
<feature type="transmembrane region" description="Helical" evidence="1">
    <location>
        <begin position="222"/>
        <end position="242"/>
    </location>
</feature>
<feature type="transmembrane region" description="Helical" evidence="1">
    <location>
        <begin position="139"/>
        <end position="159"/>
    </location>
</feature>
<comment type="caution">
    <text evidence="3">The sequence shown here is derived from an EMBL/GenBank/DDBJ whole genome shotgun (WGS) entry which is preliminary data.</text>
</comment>
<feature type="transmembrane region" description="Helical" evidence="1">
    <location>
        <begin position="292"/>
        <end position="315"/>
    </location>
</feature>
<dbReference type="Proteomes" id="UP001161391">
    <property type="component" value="Unassembled WGS sequence"/>
</dbReference>
<keyword evidence="1" id="KW-0472">Membrane</keyword>
<dbReference type="RefSeq" id="WP_284387285.1">
    <property type="nucleotide sequence ID" value="NZ_BSNK01000001.1"/>
</dbReference>
<feature type="transmembrane region" description="Helical" evidence="1">
    <location>
        <begin position="327"/>
        <end position="346"/>
    </location>
</feature>
<evidence type="ECO:0000256" key="1">
    <source>
        <dbReference type="SAM" id="Phobius"/>
    </source>
</evidence>
<feature type="transmembrane region" description="Helical" evidence="1">
    <location>
        <begin position="358"/>
        <end position="385"/>
    </location>
</feature>
<dbReference type="EMBL" id="BSNK01000001">
    <property type="protein sequence ID" value="GLQ22680.1"/>
    <property type="molecule type" value="Genomic_DNA"/>
</dbReference>
<feature type="transmembrane region" description="Helical" evidence="1">
    <location>
        <begin position="12"/>
        <end position="33"/>
    </location>
</feature>
<dbReference type="PANTHER" id="PTHR36927">
    <property type="entry name" value="BLR4337 PROTEIN"/>
    <property type="match status" value="1"/>
</dbReference>
<keyword evidence="1" id="KW-0812">Transmembrane</keyword>
<reference evidence="3" key="1">
    <citation type="journal article" date="2014" name="Int. J. Syst. Evol. Microbiol.">
        <title>Complete genome of a new Firmicutes species belonging to the dominant human colonic microbiota ('Ruminococcus bicirculans') reveals two chromosomes and a selective capacity to utilize plant glucans.</title>
        <authorList>
            <consortium name="NISC Comparative Sequencing Program"/>
            <person name="Wegmann U."/>
            <person name="Louis P."/>
            <person name="Goesmann A."/>
            <person name="Henrissat B."/>
            <person name="Duncan S.H."/>
            <person name="Flint H.J."/>
        </authorList>
    </citation>
    <scope>NUCLEOTIDE SEQUENCE</scope>
    <source>
        <strain evidence="3">NBRC 108219</strain>
    </source>
</reference>
<keyword evidence="4" id="KW-1185">Reference proteome</keyword>
<feature type="transmembrane region" description="Helical" evidence="1">
    <location>
        <begin position="53"/>
        <end position="72"/>
    </location>
</feature>
<dbReference type="Pfam" id="PF01757">
    <property type="entry name" value="Acyl_transf_3"/>
    <property type="match status" value="1"/>
</dbReference>
<gene>
    <name evidence="3" type="ORF">GCM10007853_05540</name>
</gene>
<dbReference type="PANTHER" id="PTHR36927:SF1">
    <property type="entry name" value="MDO-LIKE PROTEIN"/>
    <property type="match status" value="1"/>
</dbReference>